<accession>A0ABR4P3T8</accession>
<dbReference type="PROSITE" id="PS51379">
    <property type="entry name" value="4FE4S_FER_2"/>
    <property type="match status" value="1"/>
</dbReference>
<feature type="signal peptide" evidence="2">
    <location>
        <begin position="1"/>
        <end position="21"/>
    </location>
</feature>
<sequence>MEVVVAVTPVVLAVLNSIVKAAKEYMSIKNHRPAIVSMLNELGMKLHAVSDHVQRFVSTHNEAQLWGTIVQSCHDEIYKFSKKLAPMLMDSRTDRLIAYGLKQVWTGTRQWNAGGMIEKSIQARINSLDKYCAGSCKTCSTAAPVNTMGIGSMETRLVVGDVAGAFVTGSSLYAAGIDGTGSAVATLPVVEDETEDSFAGDSFDTFETNSVETATTSLPEVEDETEDFSAECYGQGNLG</sequence>
<evidence type="ECO:0000256" key="2">
    <source>
        <dbReference type="SAM" id="SignalP"/>
    </source>
</evidence>
<dbReference type="InterPro" id="IPR017896">
    <property type="entry name" value="4Fe4S_Fe-S-bd"/>
</dbReference>
<evidence type="ECO:0000256" key="1">
    <source>
        <dbReference type="SAM" id="MobiDB-lite"/>
    </source>
</evidence>
<name>A0ABR4P3T8_9HELO</name>
<feature type="domain" description="4Fe-4S ferredoxin-type" evidence="3">
    <location>
        <begin position="121"/>
        <end position="153"/>
    </location>
</feature>
<comment type="caution">
    <text evidence="4">The sequence shown here is derived from an EMBL/GenBank/DDBJ whole genome shotgun (WGS) entry which is preliminary data.</text>
</comment>
<keyword evidence="5" id="KW-1185">Reference proteome</keyword>
<reference evidence="4 5" key="1">
    <citation type="submission" date="2024-06" db="EMBL/GenBank/DDBJ databases">
        <title>Complete genome of Phlyctema vagabunda strain 19-DSS-EL-015.</title>
        <authorList>
            <person name="Fiorenzani C."/>
        </authorList>
    </citation>
    <scope>NUCLEOTIDE SEQUENCE [LARGE SCALE GENOMIC DNA]</scope>
    <source>
        <strain evidence="4 5">19-DSS-EL-015</strain>
    </source>
</reference>
<feature type="chain" id="PRO_5047050084" description="4Fe-4S ferredoxin-type domain-containing protein" evidence="2">
    <location>
        <begin position="22"/>
        <end position="239"/>
    </location>
</feature>
<dbReference type="EMBL" id="JBFCZG010000010">
    <property type="protein sequence ID" value="KAL3417945.1"/>
    <property type="molecule type" value="Genomic_DNA"/>
</dbReference>
<protein>
    <recommendedName>
        <fullName evidence="3">4Fe-4S ferredoxin-type domain-containing protein</fullName>
    </recommendedName>
</protein>
<organism evidence="4 5">
    <name type="scientific">Phlyctema vagabunda</name>
    <dbReference type="NCBI Taxonomy" id="108571"/>
    <lineage>
        <taxon>Eukaryota</taxon>
        <taxon>Fungi</taxon>
        <taxon>Dikarya</taxon>
        <taxon>Ascomycota</taxon>
        <taxon>Pezizomycotina</taxon>
        <taxon>Leotiomycetes</taxon>
        <taxon>Helotiales</taxon>
        <taxon>Dermateaceae</taxon>
        <taxon>Phlyctema</taxon>
    </lineage>
</organism>
<feature type="compositionally biased region" description="Acidic residues" evidence="1">
    <location>
        <begin position="220"/>
        <end position="229"/>
    </location>
</feature>
<dbReference type="Proteomes" id="UP001629113">
    <property type="component" value="Unassembled WGS sequence"/>
</dbReference>
<gene>
    <name evidence="4" type="ORF">PVAG01_10955</name>
</gene>
<evidence type="ECO:0000259" key="3">
    <source>
        <dbReference type="PROSITE" id="PS51379"/>
    </source>
</evidence>
<feature type="region of interest" description="Disordered" evidence="1">
    <location>
        <begin position="219"/>
        <end position="239"/>
    </location>
</feature>
<keyword evidence="2" id="KW-0732">Signal</keyword>
<proteinExistence type="predicted"/>
<evidence type="ECO:0000313" key="5">
    <source>
        <dbReference type="Proteomes" id="UP001629113"/>
    </source>
</evidence>
<evidence type="ECO:0000313" key="4">
    <source>
        <dbReference type="EMBL" id="KAL3417945.1"/>
    </source>
</evidence>